<reference evidence="3 4" key="1">
    <citation type="journal article" date="2023" name="Sci. Data">
        <title>Genome assembly of the Korean intertidal mud-creeper Batillaria attramentaria.</title>
        <authorList>
            <person name="Patra A.K."/>
            <person name="Ho P.T."/>
            <person name="Jun S."/>
            <person name="Lee S.J."/>
            <person name="Kim Y."/>
            <person name="Won Y.J."/>
        </authorList>
    </citation>
    <scope>NUCLEOTIDE SEQUENCE [LARGE SCALE GENOMIC DNA]</scope>
    <source>
        <strain evidence="3">Wonlab-2016</strain>
    </source>
</reference>
<proteinExistence type="predicted"/>
<evidence type="ECO:0000313" key="3">
    <source>
        <dbReference type="EMBL" id="KAK7454131.1"/>
    </source>
</evidence>
<protein>
    <submittedName>
        <fullName evidence="3">Uncharacterized protein</fullName>
    </submittedName>
</protein>
<keyword evidence="2" id="KW-1133">Transmembrane helix</keyword>
<accession>A0ABD0J371</accession>
<sequence length="168" mass="18030">LSTFYPSVNAVCCNWLNQYDFSCLHENGGSSEEEISDQLRITTSQAGRYVCQVIPSDDGERLPCNVTTPGTTTYQPDFTTATSFVPTPIESPDRSNDTITGVIVGVIVGVIIIGVIIIGVIISILKRRKNRSDQSGVPEGQPCISETQPNGTGNNHGQPNTPAESTED</sequence>
<dbReference type="EMBL" id="JACVVK020000703">
    <property type="protein sequence ID" value="KAK7454131.1"/>
    <property type="molecule type" value="Genomic_DNA"/>
</dbReference>
<gene>
    <name evidence="3" type="ORF">BaRGS_00039584</name>
</gene>
<comment type="caution">
    <text evidence="3">The sequence shown here is derived from an EMBL/GenBank/DDBJ whole genome shotgun (WGS) entry which is preliminary data.</text>
</comment>
<name>A0ABD0J371_9CAEN</name>
<feature type="non-terminal residue" evidence="3">
    <location>
        <position position="1"/>
    </location>
</feature>
<evidence type="ECO:0000313" key="4">
    <source>
        <dbReference type="Proteomes" id="UP001519460"/>
    </source>
</evidence>
<dbReference type="AlphaFoldDB" id="A0ABD0J371"/>
<keyword evidence="4" id="KW-1185">Reference proteome</keyword>
<feature type="region of interest" description="Disordered" evidence="1">
    <location>
        <begin position="132"/>
        <end position="168"/>
    </location>
</feature>
<evidence type="ECO:0000256" key="2">
    <source>
        <dbReference type="SAM" id="Phobius"/>
    </source>
</evidence>
<feature type="compositionally biased region" description="Polar residues" evidence="1">
    <location>
        <begin position="144"/>
        <end position="168"/>
    </location>
</feature>
<dbReference type="Proteomes" id="UP001519460">
    <property type="component" value="Unassembled WGS sequence"/>
</dbReference>
<evidence type="ECO:0000256" key="1">
    <source>
        <dbReference type="SAM" id="MobiDB-lite"/>
    </source>
</evidence>
<feature type="transmembrane region" description="Helical" evidence="2">
    <location>
        <begin position="102"/>
        <end position="125"/>
    </location>
</feature>
<keyword evidence="2" id="KW-0812">Transmembrane</keyword>
<organism evidence="3 4">
    <name type="scientific">Batillaria attramentaria</name>
    <dbReference type="NCBI Taxonomy" id="370345"/>
    <lineage>
        <taxon>Eukaryota</taxon>
        <taxon>Metazoa</taxon>
        <taxon>Spiralia</taxon>
        <taxon>Lophotrochozoa</taxon>
        <taxon>Mollusca</taxon>
        <taxon>Gastropoda</taxon>
        <taxon>Caenogastropoda</taxon>
        <taxon>Sorbeoconcha</taxon>
        <taxon>Cerithioidea</taxon>
        <taxon>Batillariidae</taxon>
        <taxon>Batillaria</taxon>
    </lineage>
</organism>
<keyword evidence="2" id="KW-0472">Membrane</keyword>